<dbReference type="GO" id="GO:0006437">
    <property type="term" value="P:tyrosyl-tRNA aminoacylation"/>
    <property type="evidence" value="ECO:0007669"/>
    <property type="project" value="UniProtKB-UniRule"/>
</dbReference>
<dbReference type="InterPro" id="IPR002305">
    <property type="entry name" value="aa-tRNA-synth_Ic"/>
</dbReference>
<keyword evidence="5 7" id="KW-0030">Aminoacyl-tRNA synthetase</keyword>
<keyword evidence="4 7" id="KW-0648">Protein biosynthesis</keyword>
<dbReference type="Gene3D" id="1.10.240.10">
    <property type="entry name" value="Tyrosyl-Transfer RNA Synthetase"/>
    <property type="match status" value="1"/>
</dbReference>
<comment type="function">
    <text evidence="7">Catalyzes the attachment of tyrosine to tRNA(Tyr) in a two-step reaction: tyrosine is first activated by ATP to form Tyr-AMP and then transferred to the acceptor end of tRNA(Tyr).</text>
</comment>
<comment type="subcellular location">
    <subcellularLocation>
        <location evidence="7">Cytoplasm</location>
    </subcellularLocation>
</comment>
<organism evidence="9 10">
    <name type="scientific">Oecophyllibacter saccharovorans</name>
    <dbReference type="NCBI Taxonomy" id="2558360"/>
    <lineage>
        <taxon>Bacteria</taxon>
        <taxon>Pseudomonadati</taxon>
        <taxon>Pseudomonadota</taxon>
        <taxon>Alphaproteobacteria</taxon>
        <taxon>Acetobacterales</taxon>
        <taxon>Acetobacteraceae</taxon>
        <taxon>Oecophyllibacter</taxon>
    </lineage>
</organism>
<evidence type="ECO:0000313" key="9">
    <source>
        <dbReference type="EMBL" id="TPW34078.1"/>
    </source>
</evidence>
<dbReference type="GO" id="GO:0005829">
    <property type="term" value="C:cytosol"/>
    <property type="evidence" value="ECO:0007669"/>
    <property type="project" value="TreeGrafter"/>
</dbReference>
<keyword evidence="1 7" id="KW-0436">Ligase</keyword>
<gene>
    <name evidence="7" type="primary">tyrS</name>
    <name evidence="9" type="ORF">E3202_05920</name>
</gene>
<name>A0A506UL78_9PROT</name>
<dbReference type="Proteomes" id="UP000315037">
    <property type="component" value="Unassembled WGS sequence"/>
</dbReference>
<dbReference type="PANTHER" id="PTHR11766">
    <property type="entry name" value="TYROSYL-TRNA SYNTHETASE"/>
    <property type="match status" value="1"/>
</dbReference>
<dbReference type="PRINTS" id="PR01040">
    <property type="entry name" value="TRNASYNTHTYR"/>
</dbReference>
<dbReference type="GO" id="GO:0005524">
    <property type="term" value="F:ATP binding"/>
    <property type="evidence" value="ECO:0007669"/>
    <property type="project" value="UniProtKB-UniRule"/>
</dbReference>
<dbReference type="InterPro" id="IPR024088">
    <property type="entry name" value="Tyr-tRNA-ligase_bac-type"/>
</dbReference>
<dbReference type="InterPro" id="IPR014729">
    <property type="entry name" value="Rossmann-like_a/b/a_fold"/>
</dbReference>
<evidence type="ECO:0000256" key="7">
    <source>
        <dbReference type="HAMAP-Rule" id="MF_02006"/>
    </source>
</evidence>
<evidence type="ECO:0000256" key="2">
    <source>
        <dbReference type="ARBA" id="ARBA00022741"/>
    </source>
</evidence>
<dbReference type="EC" id="6.1.1.1" evidence="7"/>
<evidence type="ECO:0000256" key="3">
    <source>
        <dbReference type="ARBA" id="ARBA00022840"/>
    </source>
</evidence>
<dbReference type="PROSITE" id="PS50889">
    <property type="entry name" value="S4"/>
    <property type="match status" value="1"/>
</dbReference>
<feature type="binding site" evidence="7">
    <location>
        <position position="203"/>
    </location>
    <ligand>
        <name>L-tyrosine</name>
        <dbReference type="ChEBI" id="CHEBI:58315"/>
    </ligand>
</feature>
<dbReference type="InterPro" id="IPR001412">
    <property type="entry name" value="aa-tRNA-synth_I_CS"/>
</dbReference>
<dbReference type="CDD" id="cd00165">
    <property type="entry name" value="S4"/>
    <property type="match status" value="1"/>
</dbReference>
<dbReference type="SUPFAM" id="SSF52374">
    <property type="entry name" value="Nucleotidylyl transferase"/>
    <property type="match status" value="1"/>
</dbReference>
<protein>
    <recommendedName>
        <fullName evidence="7">Tyrosine--tRNA ligase</fullName>
        <ecNumber evidence="7">6.1.1.1</ecNumber>
    </recommendedName>
    <alternativeName>
        <fullName evidence="7">Tyrosyl-tRNA synthetase</fullName>
        <shortName evidence="7">TyrRS</shortName>
    </alternativeName>
</protein>
<sequence length="441" mass="47549">MTATAPQANTPVSAATSLTEAQFSSPFLREAQARGMIFQCTDAQGLDALMAAGPVTAYVGFDPTADSLHVGNALSIMMLRLLQKHGHRPIAIAGGGTARIGDPSFRDEARALMTAETIARNLAGIEASLRQFLDFETHGQDGRAGALLANNADWLDRLSYLDLLEDVGVQFSISRMLSFESVKQRLEREQGLTFLEFNYSILQAYDFRELHRRHGAVLQMGGSDQWGNIVSGIELARRTDGARLFGLTTPLVTTASGAKMGKSAGGARWVRKEKLPVFDYWQFWRNTEDADVGRFLKMFTDLPVEECARLGALEGAAINEAKKILATEATAICHGREAAEEAARTAGKVFSGGGMGEALPEKSLPASLFVSGLPAFKLFQEAGLASSGGEARRLIRGGGARLADRPVSDENQLITSSDFQDGLLKLSSGRKKHLLVRLASD</sequence>
<keyword evidence="3 7" id="KW-0067">ATP-binding</keyword>
<comment type="caution">
    <text evidence="9">The sequence shown here is derived from an EMBL/GenBank/DDBJ whole genome shotgun (WGS) entry which is preliminary data.</text>
</comment>
<feature type="binding site" evidence="7">
    <location>
        <position position="58"/>
    </location>
    <ligand>
        <name>L-tyrosine</name>
        <dbReference type="ChEBI" id="CHEBI:58315"/>
    </ligand>
</feature>
<dbReference type="NCBIfam" id="TIGR00234">
    <property type="entry name" value="tyrS"/>
    <property type="match status" value="1"/>
</dbReference>
<feature type="binding site" evidence="7">
    <location>
        <position position="262"/>
    </location>
    <ligand>
        <name>ATP</name>
        <dbReference type="ChEBI" id="CHEBI:30616"/>
    </ligand>
</feature>
<evidence type="ECO:0000256" key="6">
    <source>
        <dbReference type="ARBA" id="ARBA00048248"/>
    </source>
</evidence>
<keyword evidence="10" id="KW-1185">Reference proteome</keyword>
<comment type="catalytic activity">
    <reaction evidence="6 7">
        <text>tRNA(Tyr) + L-tyrosine + ATP = L-tyrosyl-tRNA(Tyr) + AMP + diphosphate + H(+)</text>
        <dbReference type="Rhea" id="RHEA:10220"/>
        <dbReference type="Rhea" id="RHEA-COMP:9706"/>
        <dbReference type="Rhea" id="RHEA-COMP:9707"/>
        <dbReference type="ChEBI" id="CHEBI:15378"/>
        <dbReference type="ChEBI" id="CHEBI:30616"/>
        <dbReference type="ChEBI" id="CHEBI:33019"/>
        <dbReference type="ChEBI" id="CHEBI:58315"/>
        <dbReference type="ChEBI" id="CHEBI:78442"/>
        <dbReference type="ChEBI" id="CHEBI:78536"/>
        <dbReference type="ChEBI" id="CHEBI:456215"/>
        <dbReference type="EC" id="6.1.1.1"/>
    </reaction>
</comment>
<evidence type="ECO:0000256" key="8">
    <source>
        <dbReference type="PROSITE-ProRule" id="PRU00182"/>
    </source>
</evidence>
<dbReference type="GO" id="GO:0004831">
    <property type="term" value="F:tyrosine-tRNA ligase activity"/>
    <property type="evidence" value="ECO:0007669"/>
    <property type="project" value="UniProtKB-UniRule"/>
</dbReference>
<dbReference type="InterPro" id="IPR024107">
    <property type="entry name" value="Tyr-tRNA-ligase_bac_1"/>
</dbReference>
<dbReference type="EMBL" id="SORZ01000002">
    <property type="protein sequence ID" value="TPW34078.1"/>
    <property type="molecule type" value="Genomic_DNA"/>
</dbReference>
<dbReference type="GO" id="GO:0003723">
    <property type="term" value="F:RNA binding"/>
    <property type="evidence" value="ECO:0007669"/>
    <property type="project" value="UniProtKB-KW"/>
</dbReference>
<feature type="binding site" evidence="7">
    <location>
        <position position="199"/>
    </location>
    <ligand>
        <name>L-tyrosine</name>
        <dbReference type="ChEBI" id="CHEBI:58315"/>
    </ligand>
</feature>
<dbReference type="InterPro" id="IPR036986">
    <property type="entry name" value="S4_RNA-bd_sf"/>
</dbReference>
<keyword evidence="2 7" id="KW-0547">Nucleotide-binding</keyword>
<reference evidence="9 10" key="1">
    <citation type="submission" date="2019-03" db="EMBL/GenBank/DDBJ databases">
        <title>The complete genome sequence of Neokomagataea sp. Jb2 NBRC113641.</title>
        <authorList>
            <person name="Chua K.-O."/>
            <person name="Chan K.-G."/>
            <person name="See-Too W.-S."/>
        </authorList>
    </citation>
    <scope>NUCLEOTIDE SEQUENCE [LARGE SCALE GENOMIC DNA]</scope>
    <source>
        <strain evidence="9 10">Jb2</strain>
    </source>
</reference>
<evidence type="ECO:0000256" key="4">
    <source>
        <dbReference type="ARBA" id="ARBA00022917"/>
    </source>
</evidence>
<dbReference type="Gene3D" id="3.10.290.10">
    <property type="entry name" value="RNA-binding S4 domain"/>
    <property type="match status" value="1"/>
</dbReference>
<keyword evidence="8" id="KW-0694">RNA-binding</keyword>
<evidence type="ECO:0000256" key="1">
    <source>
        <dbReference type="ARBA" id="ARBA00022598"/>
    </source>
</evidence>
<dbReference type="CDD" id="cd00805">
    <property type="entry name" value="TyrRS_core"/>
    <property type="match status" value="1"/>
</dbReference>
<comment type="similarity">
    <text evidence="7">Belongs to the class-I aminoacyl-tRNA synthetase family. TyrS type 1 subfamily.</text>
</comment>
<accession>A0A506UL78</accession>
<comment type="subunit">
    <text evidence="7">Homodimer.</text>
</comment>
<dbReference type="RefSeq" id="WP_165600752.1">
    <property type="nucleotide sequence ID" value="NZ_SORZ01000002.1"/>
</dbReference>
<dbReference type="AlphaFoldDB" id="A0A506UL78"/>
<dbReference type="PROSITE" id="PS00178">
    <property type="entry name" value="AA_TRNA_LIGASE_I"/>
    <property type="match status" value="1"/>
</dbReference>
<dbReference type="PANTHER" id="PTHR11766:SF0">
    <property type="entry name" value="TYROSINE--TRNA LIGASE, MITOCHONDRIAL"/>
    <property type="match status" value="1"/>
</dbReference>
<evidence type="ECO:0000313" key="10">
    <source>
        <dbReference type="Proteomes" id="UP000315037"/>
    </source>
</evidence>
<proteinExistence type="inferred from homology"/>
<dbReference type="Gene3D" id="3.40.50.620">
    <property type="entry name" value="HUPs"/>
    <property type="match status" value="1"/>
</dbReference>
<dbReference type="Pfam" id="PF00579">
    <property type="entry name" value="tRNA-synt_1b"/>
    <property type="match status" value="1"/>
</dbReference>
<feature type="short sequence motif" description="'HIGH' region" evidence="7">
    <location>
        <begin position="63"/>
        <end position="72"/>
    </location>
</feature>
<evidence type="ECO:0000256" key="5">
    <source>
        <dbReference type="ARBA" id="ARBA00023146"/>
    </source>
</evidence>
<dbReference type="SUPFAM" id="SSF55174">
    <property type="entry name" value="Alpha-L RNA-binding motif"/>
    <property type="match status" value="1"/>
</dbReference>
<dbReference type="InterPro" id="IPR002307">
    <property type="entry name" value="Tyr-tRNA-ligase"/>
</dbReference>
<keyword evidence="7" id="KW-0963">Cytoplasm</keyword>
<dbReference type="HAMAP" id="MF_02006">
    <property type="entry name" value="Tyr_tRNA_synth_type1"/>
    <property type="match status" value="1"/>
</dbReference>
<feature type="short sequence motif" description="'KMSKS' region" evidence="7">
    <location>
        <begin position="259"/>
        <end position="263"/>
    </location>
</feature>